<evidence type="ECO:0000256" key="1">
    <source>
        <dbReference type="ARBA" id="ARBA00004496"/>
    </source>
</evidence>
<evidence type="ECO:0000259" key="11">
    <source>
        <dbReference type="Pfam" id="PF02767"/>
    </source>
</evidence>
<dbReference type="GO" id="GO:0008408">
    <property type="term" value="F:3'-5' exonuclease activity"/>
    <property type="evidence" value="ECO:0007669"/>
    <property type="project" value="InterPro"/>
</dbReference>
<dbReference type="InterPro" id="IPR046938">
    <property type="entry name" value="DNA_clamp_sf"/>
</dbReference>
<dbReference type="PANTHER" id="PTHR30478:SF0">
    <property type="entry name" value="BETA SLIDING CLAMP"/>
    <property type="match status" value="1"/>
</dbReference>
<proteinExistence type="inferred from homology"/>
<evidence type="ECO:0000256" key="6">
    <source>
        <dbReference type="ARBA" id="ARBA00022705"/>
    </source>
</evidence>
<evidence type="ECO:0000313" key="13">
    <source>
        <dbReference type="EMBL" id="GAB09265.1"/>
    </source>
</evidence>
<keyword evidence="4 9" id="KW-0808">Transferase</keyword>
<dbReference type="PIRSF" id="PIRSF000804">
    <property type="entry name" value="DNA_pol_III_b"/>
    <property type="match status" value="1"/>
</dbReference>
<evidence type="ECO:0000259" key="10">
    <source>
        <dbReference type="Pfam" id="PF00712"/>
    </source>
</evidence>
<dbReference type="Pfam" id="PF02768">
    <property type="entry name" value="DNA_pol3_beta_3"/>
    <property type="match status" value="1"/>
</dbReference>
<evidence type="ECO:0000256" key="8">
    <source>
        <dbReference type="ARBA" id="ARBA00023125"/>
    </source>
</evidence>
<dbReference type="GO" id="GO:0009360">
    <property type="term" value="C:DNA polymerase III complex"/>
    <property type="evidence" value="ECO:0007669"/>
    <property type="project" value="InterPro"/>
</dbReference>
<keyword evidence="8" id="KW-0238">DNA-binding</keyword>
<dbReference type="InterPro" id="IPR001001">
    <property type="entry name" value="DNA_polIII_beta"/>
</dbReference>
<dbReference type="InterPro" id="IPR022637">
    <property type="entry name" value="DNA_polIII_beta_cen"/>
</dbReference>
<comment type="subunit">
    <text evidence="9">Forms a ring-shaped head-to-tail homodimer around DNA.</text>
</comment>
<keyword evidence="5 9" id="KW-0548">Nucleotidyltransferase</keyword>
<dbReference type="Pfam" id="PF02767">
    <property type="entry name" value="DNA_pol3_beta_2"/>
    <property type="match status" value="1"/>
</dbReference>
<gene>
    <name evidence="13" type="primary">dnaN</name>
    <name evidence="13" type="ORF">GOARA_035_00210</name>
</gene>
<dbReference type="CDD" id="cd00140">
    <property type="entry name" value="beta_clamp"/>
    <property type="match status" value="1"/>
</dbReference>
<evidence type="ECO:0000256" key="2">
    <source>
        <dbReference type="ARBA" id="ARBA00010752"/>
    </source>
</evidence>
<dbReference type="GO" id="GO:0003677">
    <property type="term" value="F:DNA binding"/>
    <property type="evidence" value="ECO:0007669"/>
    <property type="project" value="UniProtKB-UniRule"/>
</dbReference>
<dbReference type="OrthoDB" id="468978at2"/>
<dbReference type="RefSeq" id="WP_007321342.1">
    <property type="nucleotide sequence ID" value="NZ_BAEE01000035.1"/>
</dbReference>
<dbReference type="AlphaFoldDB" id="G7H090"/>
<dbReference type="SUPFAM" id="SSF55979">
    <property type="entry name" value="DNA clamp"/>
    <property type="match status" value="3"/>
</dbReference>
<accession>G7H090</accession>
<reference evidence="13 14" key="1">
    <citation type="submission" date="2011-11" db="EMBL/GenBank/DDBJ databases">
        <title>Whole genome shotgun sequence of Gordonia araii NBRC 100433.</title>
        <authorList>
            <person name="Yoshida Y."/>
            <person name="Hosoyama A."/>
            <person name="Tsuchikane K."/>
            <person name="Katsumata H."/>
            <person name="Yamazaki S."/>
            <person name="Fujita N."/>
        </authorList>
    </citation>
    <scope>NUCLEOTIDE SEQUENCE [LARGE SCALE GENOMIC DNA]</scope>
    <source>
        <strain evidence="13 14">NBRC 100433</strain>
    </source>
</reference>
<comment type="similarity">
    <text evidence="2 9">Belongs to the beta sliding clamp family.</text>
</comment>
<sequence length="374" mass="39629">MKFRIEQRTFEELLVNVAPAIPRRPPLPLLAAVEISAADTDRVTASVYDFEVAARASGTATAVVEAGSALVSGRLLAEVARLLPPTHPVEVFTDATDLHVGCEEIAFTLPLLPIDDYPALPPVPDVIGTVAGRELDDAVQAVTSAAGKDDTLPMLTGVKVEFHPSHLRLVATDRFRIGIRDVGWSPGARIAGEQQVHSVVVPAKALSEAVRTLQCAEINVAASSGDGVLGLRSEASHRTLRLMDQQFAPYDRHLIEDYSTSASVSTSELTTAVKRVALMATGHAQILLAVSDSSVELTAGGPTDGRARQMLPCSVSGEPTTVAFNAKFLIDALGASDSATTTIGLNGPTRAATFRPEPRTNTDRHILMPVRLPT</sequence>
<evidence type="ECO:0000256" key="3">
    <source>
        <dbReference type="ARBA" id="ARBA00022490"/>
    </source>
</evidence>
<evidence type="ECO:0000256" key="4">
    <source>
        <dbReference type="ARBA" id="ARBA00022679"/>
    </source>
</evidence>
<dbReference type="SMART" id="SM00480">
    <property type="entry name" value="POL3Bc"/>
    <property type="match status" value="1"/>
</dbReference>
<dbReference type="NCBIfam" id="TIGR00663">
    <property type="entry name" value="dnan"/>
    <property type="match status" value="1"/>
</dbReference>
<dbReference type="Proteomes" id="UP000035088">
    <property type="component" value="Unassembled WGS sequence"/>
</dbReference>
<evidence type="ECO:0000256" key="5">
    <source>
        <dbReference type="ARBA" id="ARBA00022695"/>
    </source>
</evidence>
<comment type="caution">
    <text evidence="13">The sequence shown here is derived from an EMBL/GenBank/DDBJ whole genome shotgun (WGS) entry which is preliminary data.</text>
</comment>
<keyword evidence="3 9" id="KW-0963">Cytoplasm</keyword>
<dbReference type="Gene3D" id="3.10.150.10">
    <property type="entry name" value="DNA Polymerase III, subunit A, domain 2"/>
    <property type="match status" value="3"/>
</dbReference>
<dbReference type="GO" id="GO:0003887">
    <property type="term" value="F:DNA-directed DNA polymerase activity"/>
    <property type="evidence" value="ECO:0007669"/>
    <property type="project" value="UniProtKB-UniRule"/>
</dbReference>
<evidence type="ECO:0000256" key="7">
    <source>
        <dbReference type="ARBA" id="ARBA00022932"/>
    </source>
</evidence>
<dbReference type="GO" id="GO:0006271">
    <property type="term" value="P:DNA strand elongation involved in DNA replication"/>
    <property type="evidence" value="ECO:0007669"/>
    <property type="project" value="TreeGrafter"/>
</dbReference>
<keyword evidence="14" id="KW-1185">Reference proteome</keyword>
<dbReference type="InterPro" id="IPR022635">
    <property type="entry name" value="DNA_polIII_beta_C"/>
</dbReference>
<evidence type="ECO:0000313" key="14">
    <source>
        <dbReference type="Proteomes" id="UP000035088"/>
    </source>
</evidence>
<comment type="function">
    <text evidence="9">Confers DNA tethering and processivity to DNA polymerases and other proteins. Acts as a clamp, forming a ring around DNA (a reaction catalyzed by the clamp-loading complex) which diffuses in an ATP-independent manner freely and bidirectionally along dsDNA. Initially characterized for its ability to contact the catalytic subunit of DNA polymerase III (Pol III), a complex, multichain enzyme responsible for most of the replicative synthesis in bacteria; Pol III exhibits 3'-5' exonuclease proofreading activity. The beta chain is required for initiation of replication as well as for processivity of DNA replication.</text>
</comment>
<feature type="domain" description="DNA polymerase III beta sliding clamp C-terminal" evidence="12">
    <location>
        <begin position="256"/>
        <end position="370"/>
    </location>
</feature>
<protein>
    <recommendedName>
        <fullName evidence="9">Beta sliding clamp</fullName>
    </recommendedName>
</protein>
<feature type="domain" description="DNA polymerase III beta sliding clamp N-terminal" evidence="10">
    <location>
        <begin position="1"/>
        <end position="121"/>
    </location>
</feature>
<feature type="domain" description="DNA polymerase III beta sliding clamp central" evidence="11">
    <location>
        <begin position="130"/>
        <end position="247"/>
    </location>
</feature>
<keyword evidence="7 9" id="KW-0239">DNA-directed DNA polymerase</keyword>
<dbReference type="InterPro" id="IPR022634">
    <property type="entry name" value="DNA_polIII_beta_N"/>
</dbReference>
<dbReference type="PANTHER" id="PTHR30478">
    <property type="entry name" value="DNA POLYMERASE III SUBUNIT BETA"/>
    <property type="match status" value="1"/>
</dbReference>
<dbReference type="GO" id="GO:0005737">
    <property type="term" value="C:cytoplasm"/>
    <property type="evidence" value="ECO:0007669"/>
    <property type="project" value="UniProtKB-SubCell"/>
</dbReference>
<comment type="subcellular location">
    <subcellularLocation>
        <location evidence="1 9">Cytoplasm</location>
    </subcellularLocation>
</comment>
<evidence type="ECO:0000256" key="9">
    <source>
        <dbReference type="PIRNR" id="PIRNR000804"/>
    </source>
</evidence>
<dbReference type="STRING" id="1073574.GOARA_035_00210"/>
<keyword evidence="6 9" id="KW-0235">DNA replication</keyword>
<dbReference type="EMBL" id="BAEE01000035">
    <property type="protein sequence ID" value="GAB09265.1"/>
    <property type="molecule type" value="Genomic_DNA"/>
</dbReference>
<name>G7H090_9ACTN</name>
<evidence type="ECO:0000259" key="12">
    <source>
        <dbReference type="Pfam" id="PF02768"/>
    </source>
</evidence>
<organism evidence="13 14">
    <name type="scientific">Gordonia araii NBRC 100433</name>
    <dbReference type="NCBI Taxonomy" id="1073574"/>
    <lineage>
        <taxon>Bacteria</taxon>
        <taxon>Bacillati</taxon>
        <taxon>Actinomycetota</taxon>
        <taxon>Actinomycetes</taxon>
        <taxon>Mycobacteriales</taxon>
        <taxon>Gordoniaceae</taxon>
        <taxon>Gordonia</taxon>
    </lineage>
</organism>
<dbReference type="Pfam" id="PF00712">
    <property type="entry name" value="DNA_pol3_beta"/>
    <property type="match status" value="1"/>
</dbReference>